<evidence type="ECO:0000313" key="1">
    <source>
        <dbReference type="EMBL" id="CAF5138035.1"/>
    </source>
</evidence>
<organism evidence="1 2">
    <name type="scientific">Rotaria socialis</name>
    <dbReference type="NCBI Taxonomy" id="392032"/>
    <lineage>
        <taxon>Eukaryota</taxon>
        <taxon>Metazoa</taxon>
        <taxon>Spiralia</taxon>
        <taxon>Gnathifera</taxon>
        <taxon>Rotifera</taxon>
        <taxon>Eurotatoria</taxon>
        <taxon>Bdelloidea</taxon>
        <taxon>Philodinida</taxon>
        <taxon>Philodinidae</taxon>
        <taxon>Rotaria</taxon>
    </lineage>
</organism>
<evidence type="ECO:0000313" key="2">
    <source>
        <dbReference type="Proteomes" id="UP000663848"/>
    </source>
</evidence>
<dbReference type="AlphaFoldDB" id="A0A822FXY9"/>
<feature type="non-terminal residue" evidence="1">
    <location>
        <position position="52"/>
    </location>
</feature>
<feature type="non-terminal residue" evidence="1">
    <location>
        <position position="1"/>
    </location>
</feature>
<accession>A0A822FXY9</accession>
<protein>
    <submittedName>
        <fullName evidence="1">Uncharacterized protein</fullName>
    </submittedName>
</protein>
<comment type="caution">
    <text evidence="1">The sequence shown here is derived from an EMBL/GenBank/DDBJ whole genome shotgun (WGS) entry which is preliminary data.</text>
</comment>
<proteinExistence type="predicted"/>
<reference evidence="1" key="1">
    <citation type="submission" date="2021-02" db="EMBL/GenBank/DDBJ databases">
        <authorList>
            <person name="Nowell W R."/>
        </authorList>
    </citation>
    <scope>NUCLEOTIDE SEQUENCE</scope>
</reference>
<name>A0A822FXY9_9BILA</name>
<dbReference type="Proteomes" id="UP000663848">
    <property type="component" value="Unassembled WGS sequence"/>
</dbReference>
<gene>
    <name evidence="1" type="ORF">QYT958_LOCUS47437</name>
</gene>
<dbReference type="EMBL" id="CAJOBR010089297">
    <property type="protein sequence ID" value="CAF5138035.1"/>
    <property type="molecule type" value="Genomic_DNA"/>
</dbReference>
<sequence length="52" mass="5923">LCRFIPLFSKRNALLTGIQRRIPRPALVALPLWLVVQAATQVEDAKESNRHD</sequence>